<sequence>MMRREEAVVSAIISVREGLQVVRVSMRHSGEEKLAVHYTDSSPLLLPGDVVVLNVTAEELGLGSGGYHIVLPTDTSNSDLPADDLASGHIMKLKYTPLQRSVLAVEEEHSRFHAIFQGEKNLEGMPVLLGELHSMLPVALCWLRYREQQQSNQTARNVSYIMTDAGALPLAWSQHAAQLEAMGWLQSTISYGQAYGGKLEAVNKFSALIAAKHVAKADLCLVMMGPGIVGTGTRYGYSGIEVGELVNAVFALGGTPVVIPRLSFADERPRHRGISHHTLTALELAARCPAIVPLPILTGEKHAIIEEQLNRLEPHRVHMMAPARAEQIAESLRLYPLEITSMGRGLWQDPVYFQGVCAAVDCVMQLHNQST</sequence>
<evidence type="ECO:0000313" key="1">
    <source>
        <dbReference type="EMBL" id="MZQ84319.1"/>
    </source>
</evidence>
<dbReference type="Proteomes" id="UP000481087">
    <property type="component" value="Unassembled WGS sequence"/>
</dbReference>
<accession>A0A6L8V4U6</accession>
<keyword evidence="2" id="KW-1185">Reference proteome</keyword>
<dbReference type="EMBL" id="WTUZ01000021">
    <property type="protein sequence ID" value="MZQ84319.1"/>
    <property type="molecule type" value="Genomic_DNA"/>
</dbReference>
<dbReference type="InterPro" id="IPR024479">
    <property type="entry name" value="DUF3866"/>
</dbReference>
<dbReference type="Pfam" id="PF12982">
    <property type="entry name" value="DUF3866"/>
    <property type="match status" value="1"/>
</dbReference>
<evidence type="ECO:0000313" key="2">
    <source>
        <dbReference type="Proteomes" id="UP000481087"/>
    </source>
</evidence>
<proteinExistence type="predicted"/>
<gene>
    <name evidence="1" type="ORF">GQF01_19565</name>
</gene>
<reference evidence="1 2" key="1">
    <citation type="submission" date="2019-12" db="EMBL/GenBank/DDBJ databases">
        <title>Paenibacillus sp. nov. sp. isolated from soil.</title>
        <authorList>
            <person name="Kim J."/>
            <person name="Jeong S.E."/>
            <person name="Jung H.S."/>
            <person name="Jeon C.O."/>
        </authorList>
    </citation>
    <scope>NUCLEOTIDE SEQUENCE [LARGE SCALE GENOMIC DNA]</scope>
    <source>
        <strain evidence="1 2">5J-6</strain>
    </source>
</reference>
<name>A0A6L8V4U6_9BACL</name>
<protein>
    <submittedName>
        <fullName evidence="1">DUF3866 family protein</fullName>
    </submittedName>
</protein>
<dbReference type="RefSeq" id="WP_161408432.1">
    <property type="nucleotide sequence ID" value="NZ_WTUZ01000021.1"/>
</dbReference>
<dbReference type="AlphaFoldDB" id="A0A6L8V4U6"/>
<comment type="caution">
    <text evidence="1">The sequence shown here is derived from an EMBL/GenBank/DDBJ whole genome shotgun (WGS) entry which is preliminary data.</text>
</comment>
<organism evidence="1 2">
    <name type="scientific">Paenibacillus silvestris</name>
    <dbReference type="NCBI Taxonomy" id="2606219"/>
    <lineage>
        <taxon>Bacteria</taxon>
        <taxon>Bacillati</taxon>
        <taxon>Bacillota</taxon>
        <taxon>Bacilli</taxon>
        <taxon>Bacillales</taxon>
        <taxon>Paenibacillaceae</taxon>
        <taxon>Paenibacillus</taxon>
    </lineage>
</organism>